<evidence type="ECO:0000313" key="3">
    <source>
        <dbReference type="Proteomes" id="UP000824112"/>
    </source>
</evidence>
<dbReference type="Proteomes" id="UP000824112">
    <property type="component" value="Unassembled WGS sequence"/>
</dbReference>
<dbReference type="AlphaFoldDB" id="A0A9D1M5V3"/>
<feature type="non-terminal residue" evidence="2">
    <location>
        <position position="205"/>
    </location>
</feature>
<keyword evidence="1" id="KW-0732">Signal</keyword>
<comment type="caution">
    <text evidence="2">The sequence shown here is derived from an EMBL/GenBank/DDBJ whole genome shotgun (WGS) entry which is preliminary data.</text>
</comment>
<name>A0A9D1M5V3_9BACT</name>
<accession>A0A9D1M5V3</accession>
<sequence>MKRRNFFRSLALGGAGMVFSPIAKAVPVADNKPKTNLKEALAVPRTAHSIPGKYPGKVVKVHHTDCIADGRPSEKIAYEMLKTCMLDLTGTSDLKTAWSQFVGPKDVIGLKVNPIAGKLLSTSHALTKSIVRQLEEAGISRQQIIIWDRREVDLREAGFTAEQYPGIKIVGTECQDENGSYVDAEGKFYGEDRIDKSQFFFVDIE</sequence>
<feature type="chain" id="PRO_5038579581" description="DUF362 domain-containing protein" evidence="1">
    <location>
        <begin position="26"/>
        <end position="205"/>
    </location>
</feature>
<evidence type="ECO:0008006" key="4">
    <source>
        <dbReference type="Google" id="ProtNLM"/>
    </source>
</evidence>
<organism evidence="2 3">
    <name type="scientific">Candidatus Gallibacteroides avistercoris</name>
    <dbReference type="NCBI Taxonomy" id="2840833"/>
    <lineage>
        <taxon>Bacteria</taxon>
        <taxon>Pseudomonadati</taxon>
        <taxon>Bacteroidota</taxon>
        <taxon>Bacteroidia</taxon>
        <taxon>Bacteroidales</taxon>
        <taxon>Bacteroidaceae</taxon>
        <taxon>Bacteroidaceae incertae sedis</taxon>
        <taxon>Candidatus Gallibacteroides</taxon>
    </lineage>
</organism>
<gene>
    <name evidence="2" type="ORF">IAB03_00020</name>
</gene>
<reference evidence="2" key="1">
    <citation type="submission" date="2020-10" db="EMBL/GenBank/DDBJ databases">
        <authorList>
            <person name="Gilroy R."/>
        </authorList>
    </citation>
    <scope>NUCLEOTIDE SEQUENCE</scope>
    <source>
        <strain evidence="2">CHK158-818</strain>
    </source>
</reference>
<evidence type="ECO:0000313" key="2">
    <source>
        <dbReference type="EMBL" id="HIU54176.1"/>
    </source>
</evidence>
<evidence type="ECO:0000256" key="1">
    <source>
        <dbReference type="SAM" id="SignalP"/>
    </source>
</evidence>
<proteinExistence type="predicted"/>
<protein>
    <recommendedName>
        <fullName evidence="4">DUF362 domain-containing protein</fullName>
    </recommendedName>
</protein>
<feature type="signal peptide" evidence="1">
    <location>
        <begin position="1"/>
        <end position="25"/>
    </location>
</feature>
<reference evidence="2" key="2">
    <citation type="journal article" date="2021" name="PeerJ">
        <title>Extensive microbial diversity within the chicken gut microbiome revealed by metagenomics and culture.</title>
        <authorList>
            <person name="Gilroy R."/>
            <person name="Ravi A."/>
            <person name="Getino M."/>
            <person name="Pursley I."/>
            <person name="Horton D.L."/>
            <person name="Alikhan N.F."/>
            <person name="Baker D."/>
            <person name="Gharbi K."/>
            <person name="Hall N."/>
            <person name="Watson M."/>
            <person name="Adriaenssens E.M."/>
            <person name="Foster-Nyarko E."/>
            <person name="Jarju S."/>
            <person name="Secka A."/>
            <person name="Antonio M."/>
            <person name="Oren A."/>
            <person name="Chaudhuri R.R."/>
            <person name="La Ragione R."/>
            <person name="Hildebrand F."/>
            <person name="Pallen M.J."/>
        </authorList>
    </citation>
    <scope>NUCLEOTIDE SEQUENCE</scope>
    <source>
        <strain evidence="2">CHK158-818</strain>
    </source>
</reference>
<dbReference type="EMBL" id="DVNA01000001">
    <property type="protein sequence ID" value="HIU54176.1"/>
    <property type="molecule type" value="Genomic_DNA"/>
</dbReference>